<dbReference type="GO" id="GO:0009734">
    <property type="term" value="P:auxin-activated signaling pathway"/>
    <property type="evidence" value="ECO:0007669"/>
    <property type="project" value="UniProtKB-KW"/>
</dbReference>
<name>A0A9D5KA66_UNCW3</name>
<dbReference type="Proteomes" id="UP000630660">
    <property type="component" value="Unassembled WGS sequence"/>
</dbReference>
<dbReference type="CDD" id="cd02222">
    <property type="entry name" value="cupin_TM1459-like"/>
    <property type="match status" value="1"/>
</dbReference>
<sequence>MLVRSVDQISQDNVEQEGAEGVKIRWLISKYAGAPNFAMREFEIEPEGHTPYHSHDWEHEVFVLSGEGVVVSEGEQISISRDTVVFVPGGQMHNFRNTGSGVLRFLCLVPHKKD</sequence>
<dbReference type="Pfam" id="PF07883">
    <property type="entry name" value="Cupin_2"/>
    <property type="match status" value="1"/>
</dbReference>
<dbReference type="SUPFAM" id="SSF51182">
    <property type="entry name" value="RmlC-like cupins"/>
    <property type="match status" value="1"/>
</dbReference>
<evidence type="ECO:0000256" key="2">
    <source>
        <dbReference type="ARBA" id="ARBA00022723"/>
    </source>
</evidence>
<reference evidence="6" key="1">
    <citation type="submission" date="2019-11" db="EMBL/GenBank/DDBJ databases">
        <title>Microbial mats filling the niche in hypersaline microbial mats.</title>
        <authorList>
            <person name="Wong H.L."/>
            <person name="Macleod F.I."/>
            <person name="White R.A. III"/>
            <person name="Burns B.P."/>
        </authorList>
    </citation>
    <scope>NUCLEOTIDE SEQUENCE</scope>
    <source>
        <strain evidence="6">Bin_327</strain>
    </source>
</reference>
<comment type="subcellular location">
    <subcellularLocation>
        <location evidence="1">Endoplasmic reticulum lumen</location>
    </subcellularLocation>
</comment>
<dbReference type="PANTHER" id="PTHR35848:SF6">
    <property type="entry name" value="CUPIN TYPE-2 DOMAIN-CONTAINING PROTEIN"/>
    <property type="match status" value="1"/>
</dbReference>
<keyword evidence="4" id="KW-0927">Auxin signaling pathway</keyword>
<evidence type="ECO:0000259" key="5">
    <source>
        <dbReference type="Pfam" id="PF07883"/>
    </source>
</evidence>
<dbReference type="InterPro" id="IPR000526">
    <property type="entry name" value="Auxin-bd"/>
</dbReference>
<dbReference type="AlphaFoldDB" id="A0A9D5KA66"/>
<keyword evidence="3" id="KW-0675">Receptor</keyword>
<dbReference type="InterPro" id="IPR051610">
    <property type="entry name" value="GPI/OXD"/>
</dbReference>
<dbReference type="InterPro" id="IPR011051">
    <property type="entry name" value="RmlC_Cupin_sf"/>
</dbReference>
<dbReference type="PRINTS" id="PR00655">
    <property type="entry name" value="AUXINBINDNGP"/>
</dbReference>
<dbReference type="GO" id="GO:0046872">
    <property type="term" value="F:metal ion binding"/>
    <property type="evidence" value="ECO:0007669"/>
    <property type="project" value="UniProtKB-KW"/>
</dbReference>
<evidence type="ECO:0000256" key="4">
    <source>
        <dbReference type="ARBA" id="ARBA00023294"/>
    </source>
</evidence>
<evidence type="ECO:0000256" key="1">
    <source>
        <dbReference type="ARBA" id="ARBA00004319"/>
    </source>
</evidence>
<feature type="domain" description="Cupin type-2" evidence="5">
    <location>
        <begin position="41"/>
        <end position="108"/>
    </location>
</feature>
<accession>A0A9D5KA66</accession>
<evidence type="ECO:0000313" key="7">
    <source>
        <dbReference type="Proteomes" id="UP000630660"/>
    </source>
</evidence>
<dbReference type="EMBL" id="WJKJ01000271">
    <property type="protein sequence ID" value="MBD3365168.1"/>
    <property type="molecule type" value="Genomic_DNA"/>
</dbReference>
<keyword evidence="2" id="KW-0479">Metal-binding</keyword>
<evidence type="ECO:0000313" key="6">
    <source>
        <dbReference type="EMBL" id="MBD3365168.1"/>
    </source>
</evidence>
<dbReference type="Gene3D" id="2.60.120.10">
    <property type="entry name" value="Jelly Rolls"/>
    <property type="match status" value="1"/>
</dbReference>
<gene>
    <name evidence="6" type="ORF">GF359_08130</name>
</gene>
<dbReference type="PANTHER" id="PTHR35848">
    <property type="entry name" value="OXALATE-BINDING PROTEIN"/>
    <property type="match status" value="1"/>
</dbReference>
<organism evidence="6 7">
    <name type="scientific">candidate division WOR-3 bacterium</name>
    <dbReference type="NCBI Taxonomy" id="2052148"/>
    <lineage>
        <taxon>Bacteria</taxon>
        <taxon>Bacteria division WOR-3</taxon>
    </lineage>
</organism>
<dbReference type="GO" id="GO:0010011">
    <property type="term" value="F:auxin binding"/>
    <property type="evidence" value="ECO:0007669"/>
    <property type="project" value="InterPro"/>
</dbReference>
<protein>
    <submittedName>
        <fullName evidence="6">Cupin domain-containing protein</fullName>
    </submittedName>
</protein>
<comment type="caution">
    <text evidence="6">The sequence shown here is derived from an EMBL/GenBank/DDBJ whole genome shotgun (WGS) entry which is preliminary data.</text>
</comment>
<evidence type="ECO:0000256" key="3">
    <source>
        <dbReference type="ARBA" id="ARBA00023170"/>
    </source>
</evidence>
<proteinExistence type="predicted"/>
<dbReference type="InterPro" id="IPR014710">
    <property type="entry name" value="RmlC-like_jellyroll"/>
</dbReference>
<dbReference type="InterPro" id="IPR013096">
    <property type="entry name" value="Cupin_2"/>
</dbReference>